<sequence length="83" mass="8867">MVGGILPDWSSRVGGAPTRPSDIELLPPGMVGGILPDWSSRVGGAPTRPSDIKIIVCGKQINPHNVGWRKGLGWEDTCYRVMG</sequence>
<organism evidence="2 3">
    <name type="scientific">Popillia japonica</name>
    <name type="common">Japanese beetle</name>
    <dbReference type="NCBI Taxonomy" id="7064"/>
    <lineage>
        <taxon>Eukaryota</taxon>
        <taxon>Metazoa</taxon>
        <taxon>Ecdysozoa</taxon>
        <taxon>Arthropoda</taxon>
        <taxon>Hexapoda</taxon>
        <taxon>Insecta</taxon>
        <taxon>Pterygota</taxon>
        <taxon>Neoptera</taxon>
        <taxon>Endopterygota</taxon>
        <taxon>Coleoptera</taxon>
        <taxon>Polyphaga</taxon>
        <taxon>Scarabaeiformia</taxon>
        <taxon>Scarabaeidae</taxon>
        <taxon>Rutelinae</taxon>
        <taxon>Popillia</taxon>
    </lineage>
</organism>
<reference evidence="2 3" key="1">
    <citation type="journal article" date="2024" name="BMC Genomics">
        <title>De novo assembly and annotation of Popillia japonica's genome with initial clues to its potential as an invasive pest.</title>
        <authorList>
            <person name="Cucini C."/>
            <person name="Boschi S."/>
            <person name="Funari R."/>
            <person name="Cardaioli E."/>
            <person name="Iannotti N."/>
            <person name="Marturano G."/>
            <person name="Paoli F."/>
            <person name="Bruttini M."/>
            <person name="Carapelli A."/>
            <person name="Frati F."/>
            <person name="Nardi F."/>
        </authorList>
    </citation>
    <scope>NUCLEOTIDE SEQUENCE [LARGE SCALE GENOMIC DNA]</scope>
    <source>
        <strain evidence="2">DMR45628</strain>
    </source>
</reference>
<evidence type="ECO:0000256" key="1">
    <source>
        <dbReference type="SAM" id="MobiDB-lite"/>
    </source>
</evidence>
<proteinExistence type="predicted"/>
<protein>
    <submittedName>
        <fullName evidence="2">Uncharacterized protein</fullName>
    </submittedName>
</protein>
<name>A0AAW1KMM6_POPJA</name>
<feature type="region of interest" description="Disordered" evidence="1">
    <location>
        <begin position="1"/>
        <end position="22"/>
    </location>
</feature>
<comment type="caution">
    <text evidence="2">The sequence shown here is derived from an EMBL/GenBank/DDBJ whole genome shotgun (WGS) entry which is preliminary data.</text>
</comment>
<dbReference type="EMBL" id="JASPKY010000206">
    <property type="protein sequence ID" value="KAK9720835.1"/>
    <property type="molecule type" value="Genomic_DNA"/>
</dbReference>
<accession>A0AAW1KMM6</accession>
<gene>
    <name evidence="2" type="ORF">QE152_g21886</name>
</gene>
<evidence type="ECO:0000313" key="3">
    <source>
        <dbReference type="Proteomes" id="UP001458880"/>
    </source>
</evidence>
<keyword evidence="3" id="KW-1185">Reference proteome</keyword>
<dbReference type="Proteomes" id="UP001458880">
    <property type="component" value="Unassembled WGS sequence"/>
</dbReference>
<dbReference type="AlphaFoldDB" id="A0AAW1KMM6"/>
<evidence type="ECO:0000313" key="2">
    <source>
        <dbReference type="EMBL" id="KAK9720835.1"/>
    </source>
</evidence>